<feature type="chain" id="PRO_5016927415" evidence="5">
    <location>
        <begin position="17"/>
        <end position="144"/>
    </location>
</feature>
<reference evidence="6 7" key="1">
    <citation type="submission" date="2014-10" db="EMBL/GenBank/DDBJ databases">
        <title>Draft genome of the hookworm Ancylostoma caninum.</title>
        <authorList>
            <person name="Mitreva M."/>
        </authorList>
    </citation>
    <scope>NUCLEOTIDE SEQUENCE [LARGE SCALE GENOMIC DNA]</scope>
    <source>
        <strain evidence="6 7">Baltimore</strain>
    </source>
</reference>
<dbReference type="GO" id="GO:0005576">
    <property type="term" value="C:extracellular region"/>
    <property type="evidence" value="ECO:0007669"/>
    <property type="project" value="UniProtKB-SubCell"/>
</dbReference>
<dbReference type="PANTHER" id="PTHR21700">
    <property type="entry name" value="TRANSTHYRETIN-LIKE FAMILY PROTEIN-RELATED"/>
    <property type="match status" value="1"/>
</dbReference>
<evidence type="ECO:0000313" key="6">
    <source>
        <dbReference type="EMBL" id="RCN45407.1"/>
    </source>
</evidence>
<evidence type="ECO:0000256" key="2">
    <source>
        <dbReference type="ARBA" id="ARBA00010112"/>
    </source>
</evidence>
<gene>
    <name evidence="6" type="ORF">ANCCAN_08557</name>
</gene>
<dbReference type="Pfam" id="PF01060">
    <property type="entry name" value="TTR-52"/>
    <property type="match status" value="1"/>
</dbReference>
<keyword evidence="4 5" id="KW-0732">Signal</keyword>
<dbReference type="EMBL" id="JOJR01000102">
    <property type="protein sequence ID" value="RCN45407.1"/>
    <property type="molecule type" value="Genomic_DNA"/>
</dbReference>
<evidence type="ECO:0000256" key="5">
    <source>
        <dbReference type="SAM" id="SignalP"/>
    </source>
</evidence>
<protein>
    <submittedName>
        <fullName evidence="6">Transthyretin-like family protein</fullName>
    </submittedName>
</protein>
<proteinExistence type="inferred from homology"/>
<evidence type="ECO:0000256" key="4">
    <source>
        <dbReference type="ARBA" id="ARBA00022729"/>
    </source>
</evidence>
<dbReference type="InterPro" id="IPR038479">
    <property type="entry name" value="Transthyretin-like_sf"/>
</dbReference>
<dbReference type="GO" id="GO:0009986">
    <property type="term" value="C:cell surface"/>
    <property type="evidence" value="ECO:0007669"/>
    <property type="project" value="InterPro"/>
</dbReference>
<accession>A0A368GR45</accession>
<comment type="subcellular location">
    <subcellularLocation>
        <location evidence="1">Secreted</location>
    </subcellularLocation>
</comment>
<dbReference type="InterPro" id="IPR001534">
    <property type="entry name" value="Transthyretin-like"/>
</dbReference>
<comment type="caution">
    <text evidence="6">The sequence shown here is derived from an EMBL/GenBank/DDBJ whole genome shotgun (WGS) entry which is preliminary data.</text>
</comment>
<sequence length="144" mass="15844">MYRVVFIIALLLVCKAFRDQSVAVKGRFLCGKAPAAKVMVTLIDAYPDKQMKQNAILSKGYTDARGNFMFSGAVAKISALGPALKVYHDCNDVTKFGVAKPGSREVTFVIPDHYIGAGKTPKKIMDVGSINLELKFKNEERELK</sequence>
<dbReference type="PANTHER" id="PTHR21700:SF118">
    <property type="entry name" value="TRANSTHYRETIN-LIKE FAMILY PROTEIN"/>
    <property type="match status" value="1"/>
</dbReference>
<evidence type="ECO:0000313" key="7">
    <source>
        <dbReference type="Proteomes" id="UP000252519"/>
    </source>
</evidence>
<feature type="signal peptide" evidence="5">
    <location>
        <begin position="1"/>
        <end position="16"/>
    </location>
</feature>
<dbReference type="Proteomes" id="UP000252519">
    <property type="component" value="Unassembled WGS sequence"/>
</dbReference>
<comment type="similarity">
    <text evidence="2">Belongs to the nematode transthyretin-like family.</text>
</comment>
<keyword evidence="7" id="KW-1185">Reference proteome</keyword>
<keyword evidence="3" id="KW-0964">Secreted</keyword>
<organism evidence="6 7">
    <name type="scientific">Ancylostoma caninum</name>
    <name type="common">Dog hookworm</name>
    <dbReference type="NCBI Taxonomy" id="29170"/>
    <lineage>
        <taxon>Eukaryota</taxon>
        <taxon>Metazoa</taxon>
        <taxon>Ecdysozoa</taxon>
        <taxon>Nematoda</taxon>
        <taxon>Chromadorea</taxon>
        <taxon>Rhabditida</taxon>
        <taxon>Rhabditina</taxon>
        <taxon>Rhabditomorpha</taxon>
        <taxon>Strongyloidea</taxon>
        <taxon>Ancylostomatidae</taxon>
        <taxon>Ancylostomatinae</taxon>
        <taxon>Ancylostoma</taxon>
    </lineage>
</organism>
<evidence type="ECO:0000256" key="3">
    <source>
        <dbReference type="ARBA" id="ARBA00022525"/>
    </source>
</evidence>
<dbReference type="AlphaFoldDB" id="A0A368GR45"/>
<evidence type="ECO:0000256" key="1">
    <source>
        <dbReference type="ARBA" id="ARBA00004613"/>
    </source>
</evidence>
<dbReference type="OrthoDB" id="5777086at2759"/>
<name>A0A368GR45_ANCCA</name>
<dbReference type="Gene3D" id="2.60.40.3330">
    <property type="match status" value="1"/>
</dbReference>